<sequence>MCRLLSTGTVRPLGRMRGASNETLLATVTGSDVPEGPQRTVRTVLKTRAGERPLHDFPSGTLSLREVASHRLSAHLGLDVVPPTVWRDDIGTGASLQAYVESDPTAEEPVVLAAEEAVDDGLAPVLRAVLSDGTDVVLAHSLTADMRALALFDVLINNADRKGGHVLRGAWEFDGHSPPRVALQAIDNGLSFHAEPKLRTVLWGFAGSPLTADERALVERVQSEDLDPVLGDVLATAEIDALSERAAILLDAGTLPLPDDDRHVVPWPPL</sequence>
<dbReference type="InterPro" id="IPR022292">
    <property type="entry name" value="CHP03843"/>
</dbReference>
<dbReference type="NCBIfam" id="TIGR03843">
    <property type="entry name" value="SCO1664 family protein"/>
    <property type="match status" value="1"/>
</dbReference>
<accession>A0A2H1L1U5</accession>
<dbReference type="OrthoDB" id="3423180at2"/>
<dbReference type="AlphaFoldDB" id="A0A2H1L1U5"/>
<keyword evidence="2" id="KW-1185">Reference proteome</keyword>
<dbReference type="RefSeq" id="WP_101587384.1">
    <property type="nucleotide sequence ID" value="NZ_FXZM01000002.1"/>
</dbReference>
<protein>
    <recommendedName>
        <fullName evidence="3">Phosphatidylinositol 3-and 4-kinase</fullName>
    </recommendedName>
</protein>
<proteinExistence type="predicted"/>
<evidence type="ECO:0000313" key="1">
    <source>
        <dbReference type="EMBL" id="SMY10868.1"/>
    </source>
</evidence>
<dbReference type="EMBL" id="FXZM01000002">
    <property type="protein sequence ID" value="SMY10868.1"/>
    <property type="molecule type" value="Genomic_DNA"/>
</dbReference>
<name>A0A2H1L1U5_9MICO</name>
<evidence type="ECO:0008006" key="3">
    <source>
        <dbReference type="Google" id="ProtNLM"/>
    </source>
</evidence>
<organism evidence="1 2">
    <name type="scientific">Brevibacterium jeotgali</name>
    <dbReference type="NCBI Taxonomy" id="1262550"/>
    <lineage>
        <taxon>Bacteria</taxon>
        <taxon>Bacillati</taxon>
        <taxon>Actinomycetota</taxon>
        <taxon>Actinomycetes</taxon>
        <taxon>Micrococcales</taxon>
        <taxon>Brevibacteriaceae</taxon>
        <taxon>Brevibacterium</taxon>
    </lineage>
</organism>
<dbReference type="Proteomes" id="UP000234462">
    <property type="component" value="Unassembled WGS sequence"/>
</dbReference>
<evidence type="ECO:0000313" key="2">
    <source>
        <dbReference type="Proteomes" id="UP000234462"/>
    </source>
</evidence>
<gene>
    <name evidence="1" type="ORF">BJEO58_00443</name>
</gene>
<reference evidence="2" key="1">
    <citation type="submission" date="2017-03" db="EMBL/GenBank/DDBJ databases">
        <authorList>
            <person name="Monnet C."/>
        </authorList>
    </citation>
    <scope>NUCLEOTIDE SEQUENCE [LARGE SCALE GENOMIC DNA]</scope>
    <source>
        <strain evidence="2">SJ5-8</strain>
    </source>
</reference>